<evidence type="ECO:0000256" key="1">
    <source>
        <dbReference type="SAM" id="SignalP"/>
    </source>
</evidence>
<name>A0A9N8QUS0_9FLAO</name>
<evidence type="ECO:0008006" key="4">
    <source>
        <dbReference type="Google" id="ProtNLM"/>
    </source>
</evidence>
<dbReference type="Proteomes" id="UP000662618">
    <property type="component" value="Unassembled WGS sequence"/>
</dbReference>
<proteinExistence type="predicted"/>
<reference evidence="2" key="1">
    <citation type="submission" date="2020-12" db="EMBL/GenBank/DDBJ databases">
        <authorList>
            <person name="Rodrigo-Torres L."/>
            <person name="Arahal R. D."/>
            <person name="Lucena T."/>
        </authorList>
    </citation>
    <scope>NUCLEOTIDE SEQUENCE</scope>
    <source>
        <strain evidence="2">CECT 9390</strain>
    </source>
</reference>
<evidence type="ECO:0000313" key="3">
    <source>
        <dbReference type="Proteomes" id="UP000662618"/>
    </source>
</evidence>
<keyword evidence="1" id="KW-0732">Signal</keyword>
<feature type="chain" id="PRO_5040334132" description="C1q domain-containing protein" evidence="1">
    <location>
        <begin position="40"/>
        <end position="268"/>
    </location>
</feature>
<evidence type="ECO:0000313" key="2">
    <source>
        <dbReference type="EMBL" id="CAD7808586.1"/>
    </source>
</evidence>
<keyword evidence="3" id="KW-1185">Reference proteome</keyword>
<gene>
    <name evidence="2" type="ORF">CHRY9390_01855</name>
</gene>
<organism evidence="2 3">
    <name type="scientific">Chryseobacterium aquaeductus</name>
    <dbReference type="NCBI Taxonomy" id="2675056"/>
    <lineage>
        <taxon>Bacteria</taxon>
        <taxon>Pseudomonadati</taxon>
        <taxon>Bacteroidota</taxon>
        <taxon>Flavobacteriia</taxon>
        <taxon>Flavobacteriales</taxon>
        <taxon>Weeksellaceae</taxon>
        <taxon>Chryseobacterium group</taxon>
        <taxon>Chryseobacterium</taxon>
    </lineage>
</organism>
<accession>A0A9N8QUS0</accession>
<dbReference type="EMBL" id="CAJIMS010000001">
    <property type="protein sequence ID" value="CAD7808586.1"/>
    <property type="molecule type" value="Genomic_DNA"/>
</dbReference>
<dbReference type="AlphaFoldDB" id="A0A9N8QUS0"/>
<comment type="caution">
    <text evidence="2">The sequence shown here is derived from an EMBL/GenBank/DDBJ whole genome shotgun (WGS) entry which is preliminary data.</text>
</comment>
<feature type="signal peptide" evidence="1">
    <location>
        <begin position="1"/>
        <end position="39"/>
    </location>
</feature>
<sequence length="268" mass="28620">MCYYYGSYSICYIFAATNFKMMKKIFLTVMILITGFANAQNVGINSDNPLMTFDVNGIASTVSTADGMRAPRITLAQLDAKTGYNSNHVGALLYVTSLTGGSTVPATAQVTTIGYYYFDGSAWQSVVSKSGSAVFIASLGSGNGSATATSVTSGTFTTIPLNLVKNVGGGVWSNNIYTVPSSGTYLIKSSIRLVDGSTSRNVFQAVHTSNADIPEGIWDTNSGNRWTMLYTRVAYFNKNDQLRLYVYSDGAAANISDASLNIVLLSQN</sequence>
<protein>
    <recommendedName>
        <fullName evidence="4">C1q domain-containing protein</fullName>
    </recommendedName>
</protein>